<comment type="similarity">
    <text evidence="1">Belongs to the amidinotransferase family.</text>
</comment>
<evidence type="ECO:0000256" key="2">
    <source>
        <dbReference type="ARBA" id="ARBA00022679"/>
    </source>
</evidence>
<protein>
    <submittedName>
        <fullName evidence="3">Inosamine-phosphate amidinotransferase 1</fullName>
    </submittedName>
</protein>
<keyword evidence="2" id="KW-0808">Transferase</keyword>
<gene>
    <name evidence="3" type="ORF">ACFFH7_06510</name>
</gene>
<dbReference type="Gene3D" id="3.75.10.10">
    <property type="entry name" value="L-arginine/glycine Amidinotransferase, Chain A"/>
    <property type="match status" value="1"/>
</dbReference>
<name>A0ABV6MMK3_9PSEU</name>
<evidence type="ECO:0000256" key="1">
    <source>
        <dbReference type="ARBA" id="ARBA00006943"/>
    </source>
</evidence>
<sequence>MTVEHLLAPSEHARAEPATRPVVNSWDEFTTLREVVVGDATGAAIPDLTADPSAWLNYYPELTASELAAVRTGRYPQWIIDETNEDLAGLVGLLEQFGVTVRRPVPIDHSARFGTPDWHTTGFSTYCPRDLTLVVGSTLIETPSPARSRYFEQFGLRPLLQDYLAQGAQWLAAPRPRLTDELFALDEQGLPVLGETEPAFEAANVLRLGRDLLYQVSRSGNELGLRWLESTMRLVGDVRVHPLRDVYGYTHIDSTIAFLRPGLVLLNPERITPDTVPAPLAGWDVVWCPPIDEGPLAMDHALSGRWISMNLLMLDEQHAVVDADQPALLATLERRGITVVPHRLRHQRVLGGGFHCVTLDVVRDGGPENYLG</sequence>
<proteinExistence type="inferred from homology"/>
<dbReference type="PANTHER" id="PTHR10488:SF1">
    <property type="entry name" value="GLYCINE AMIDINOTRANSFERASE, MITOCHONDRIAL"/>
    <property type="match status" value="1"/>
</dbReference>
<accession>A0ABV6MMK3</accession>
<keyword evidence="4" id="KW-1185">Reference proteome</keyword>
<dbReference type="InterPro" id="IPR033195">
    <property type="entry name" value="AmidinoTrfase"/>
</dbReference>
<organism evidence="3 4">
    <name type="scientific">Kutzneria chonburiensis</name>
    <dbReference type="NCBI Taxonomy" id="1483604"/>
    <lineage>
        <taxon>Bacteria</taxon>
        <taxon>Bacillati</taxon>
        <taxon>Actinomycetota</taxon>
        <taxon>Actinomycetes</taxon>
        <taxon>Pseudonocardiales</taxon>
        <taxon>Pseudonocardiaceae</taxon>
        <taxon>Kutzneria</taxon>
    </lineage>
</organism>
<dbReference type="PANTHER" id="PTHR10488">
    <property type="entry name" value="GLYCINE AMIDINOTRANSFERASE, MITOCHONDRIAL"/>
    <property type="match status" value="1"/>
</dbReference>
<dbReference type="SUPFAM" id="SSF55909">
    <property type="entry name" value="Pentein"/>
    <property type="match status" value="1"/>
</dbReference>
<reference evidence="3 4" key="1">
    <citation type="submission" date="2024-09" db="EMBL/GenBank/DDBJ databases">
        <authorList>
            <person name="Sun Q."/>
            <person name="Mori K."/>
        </authorList>
    </citation>
    <scope>NUCLEOTIDE SEQUENCE [LARGE SCALE GENOMIC DNA]</scope>
    <source>
        <strain evidence="3 4">TBRC 1432</strain>
    </source>
</reference>
<comment type="caution">
    <text evidence="3">The sequence shown here is derived from an EMBL/GenBank/DDBJ whole genome shotgun (WGS) entry which is preliminary data.</text>
</comment>
<evidence type="ECO:0000313" key="4">
    <source>
        <dbReference type="Proteomes" id="UP001589810"/>
    </source>
</evidence>
<dbReference type="RefSeq" id="WP_273939959.1">
    <property type="nucleotide sequence ID" value="NZ_CP097263.1"/>
</dbReference>
<dbReference type="Proteomes" id="UP001589810">
    <property type="component" value="Unassembled WGS sequence"/>
</dbReference>
<evidence type="ECO:0000313" key="3">
    <source>
        <dbReference type="EMBL" id="MFC0541126.1"/>
    </source>
</evidence>
<dbReference type="EMBL" id="JBHLUD010000001">
    <property type="protein sequence ID" value="MFC0541126.1"/>
    <property type="molecule type" value="Genomic_DNA"/>
</dbReference>